<dbReference type="Pfam" id="PF02626">
    <property type="entry name" value="CT_A_B"/>
    <property type="match status" value="1"/>
</dbReference>
<dbReference type="EMBL" id="JASCIQ010000011">
    <property type="protein sequence ID" value="MDI3404748.1"/>
    <property type="molecule type" value="Genomic_DNA"/>
</dbReference>
<keyword evidence="7" id="KW-1185">Reference proteome</keyword>
<dbReference type="SUPFAM" id="SSF50891">
    <property type="entry name" value="Cyclophilin-like"/>
    <property type="match status" value="1"/>
</dbReference>
<keyword evidence="2" id="KW-0378">Hydrolase</keyword>
<proteinExistence type="predicted"/>
<dbReference type="Gene3D" id="2.40.100.10">
    <property type="entry name" value="Cyclophilin-like"/>
    <property type="match status" value="1"/>
</dbReference>
<feature type="region of interest" description="Disordered" evidence="4">
    <location>
        <begin position="135"/>
        <end position="157"/>
    </location>
</feature>
<evidence type="ECO:0000313" key="7">
    <source>
        <dbReference type="Proteomes" id="UP001223978"/>
    </source>
</evidence>
<dbReference type="NCBIfam" id="TIGR00724">
    <property type="entry name" value="urea_amlyse_rel"/>
    <property type="match status" value="1"/>
</dbReference>
<dbReference type="InterPro" id="IPR052708">
    <property type="entry name" value="PxpC"/>
</dbReference>
<gene>
    <name evidence="6" type="ORF">QIS96_13080</name>
</gene>
<evidence type="ECO:0000313" key="6">
    <source>
        <dbReference type="EMBL" id="MDI3404748.1"/>
    </source>
</evidence>
<dbReference type="PANTHER" id="PTHR43309:SF3">
    <property type="entry name" value="5-OXOPROLINASE SUBUNIT C"/>
    <property type="match status" value="1"/>
</dbReference>
<evidence type="ECO:0000256" key="3">
    <source>
        <dbReference type="ARBA" id="ARBA00022840"/>
    </source>
</evidence>
<dbReference type="Proteomes" id="UP001223978">
    <property type="component" value="Unassembled WGS sequence"/>
</dbReference>
<evidence type="ECO:0000256" key="4">
    <source>
        <dbReference type="SAM" id="MobiDB-lite"/>
    </source>
</evidence>
<comment type="caution">
    <text evidence="6">The sequence shown here is derived from an EMBL/GenBank/DDBJ whole genome shotgun (WGS) entry which is preliminary data.</text>
</comment>
<dbReference type="InterPro" id="IPR003778">
    <property type="entry name" value="CT_A_B"/>
</dbReference>
<protein>
    <submittedName>
        <fullName evidence="6">Biotin-dependent carboxyltransferase family protein</fullName>
    </submittedName>
</protein>
<evidence type="ECO:0000256" key="1">
    <source>
        <dbReference type="ARBA" id="ARBA00022741"/>
    </source>
</evidence>
<reference evidence="6 7" key="1">
    <citation type="submission" date="2023-05" db="EMBL/GenBank/DDBJ databases">
        <title>Draft genome sequence of Streptomyces sp. B-S-A6 isolated from a cave soil in Thailand.</title>
        <authorList>
            <person name="Chamroensaksri N."/>
            <person name="Muangham S."/>
        </authorList>
    </citation>
    <scope>NUCLEOTIDE SEQUENCE [LARGE SCALE GENOMIC DNA]</scope>
    <source>
        <strain evidence="6 7">B-S-A6</strain>
    </source>
</reference>
<feature type="domain" description="Carboxyltransferase" evidence="5">
    <location>
        <begin position="27"/>
        <end position="296"/>
    </location>
</feature>
<dbReference type="InterPro" id="IPR029000">
    <property type="entry name" value="Cyclophilin-like_dom_sf"/>
</dbReference>
<keyword evidence="1" id="KW-0547">Nucleotide-binding</keyword>
<name>A0ABT6S9E9_9ACTN</name>
<dbReference type="SMART" id="SM00797">
    <property type="entry name" value="AHS2"/>
    <property type="match status" value="1"/>
</dbReference>
<evidence type="ECO:0000256" key="2">
    <source>
        <dbReference type="ARBA" id="ARBA00022801"/>
    </source>
</evidence>
<organism evidence="6 7">
    <name type="scientific">Streptomyces cavernicola</name>
    <dbReference type="NCBI Taxonomy" id="3043613"/>
    <lineage>
        <taxon>Bacteria</taxon>
        <taxon>Bacillati</taxon>
        <taxon>Actinomycetota</taxon>
        <taxon>Actinomycetes</taxon>
        <taxon>Kitasatosporales</taxon>
        <taxon>Streptomycetaceae</taxon>
        <taxon>Streptomyces</taxon>
    </lineage>
</organism>
<accession>A0ABT6S9E9</accession>
<dbReference type="PANTHER" id="PTHR43309">
    <property type="entry name" value="5-OXOPROLINASE SUBUNIT C"/>
    <property type="match status" value="1"/>
</dbReference>
<dbReference type="RefSeq" id="WP_282542727.1">
    <property type="nucleotide sequence ID" value="NZ_JASCIQ010000011.1"/>
</dbReference>
<evidence type="ECO:0000259" key="5">
    <source>
        <dbReference type="SMART" id="SM00797"/>
    </source>
</evidence>
<sequence>MAVRELEVIAPGPLATVQDLGRPGWSHLGVSRSGAADAASLTLANRLVGNPEDAAGLEVTFGGLRARLRLRRPDGTPATGYLALTGAPCPATVNGRPAALDAPVPVSDGDELALGMPTSGLRTYLAVRGGLTPPPSLGSRATDLLSGTGPAPLHAGATLPVGEPAGPMPGVDHAPRSAPPAEFVLRVWLGPRDDWFEEASLRDFFGARWEATSKSNRVGIRLSGPALQRSRTGELPAEGMVRGALQVPPNGQPVLFLVDHPVTGGYPVIGVVHEDDLPLAGQIPPGAPIRFRPVGTPV</sequence>
<keyword evidence="3" id="KW-0067">ATP-binding</keyword>